<dbReference type="OrthoDB" id="7204167at2"/>
<sequence>MKAIVSAAAPVDVHFHDLDPMNIVWHGNYAKYFELGRAALFTKIGYGYAAMKNSGFAWPVIDMHIRYYRPLELAQRAEVVAGVVEWENRLKIDYLIRDPESGRKITRGHTVHVALDIATKEMQWETPPVLREKLSPWLA</sequence>
<dbReference type="RefSeq" id="WP_012110397.1">
    <property type="nucleotide sequence ID" value="NC_009719.1"/>
</dbReference>
<dbReference type="EMBL" id="CP000774">
    <property type="protein sequence ID" value="ABS63113.1"/>
    <property type="molecule type" value="Genomic_DNA"/>
</dbReference>
<dbReference type="Gene3D" id="3.10.129.10">
    <property type="entry name" value="Hotdog Thioesterase"/>
    <property type="match status" value="1"/>
</dbReference>
<evidence type="ECO:0000313" key="3">
    <source>
        <dbReference type="EMBL" id="ABS63113.1"/>
    </source>
</evidence>
<dbReference type="KEGG" id="pla:Plav_1494"/>
<accession>A7HT80</accession>
<evidence type="ECO:0000256" key="1">
    <source>
        <dbReference type="ARBA" id="ARBA00005953"/>
    </source>
</evidence>
<dbReference type="AlphaFoldDB" id="A7HT80"/>
<dbReference type="SUPFAM" id="SSF54637">
    <property type="entry name" value="Thioesterase/thiol ester dehydrase-isomerase"/>
    <property type="match status" value="1"/>
</dbReference>
<organism evidence="3 4">
    <name type="scientific">Parvibaculum lavamentivorans (strain DS-1 / DSM 13023 / NCIMB 13966)</name>
    <dbReference type="NCBI Taxonomy" id="402881"/>
    <lineage>
        <taxon>Bacteria</taxon>
        <taxon>Pseudomonadati</taxon>
        <taxon>Pseudomonadota</taxon>
        <taxon>Alphaproteobacteria</taxon>
        <taxon>Hyphomicrobiales</taxon>
        <taxon>Parvibaculaceae</taxon>
        <taxon>Parvibaculum</taxon>
    </lineage>
</organism>
<dbReference type="STRING" id="402881.Plav_1494"/>
<dbReference type="Proteomes" id="UP000006377">
    <property type="component" value="Chromosome"/>
</dbReference>
<comment type="similarity">
    <text evidence="1">Belongs to the 4-hydroxybenzoyl-CoA thioesterase family.</text>
</comment>
<dbReference type="InterPro" id="IPR029069">
    <property type="entry name" value="HotDog_dom_sf"/>
</dbReference>
<keyword evidence="4" id="KW-1185">Reference proteome</keyword>
<dbReference type="eggNOG" id="COG0824">
    <property type="taxonomic scope" value="Bacteria"/>
</dbReference>
<dbReference type="CDD" id="cd00586">
    <property type="entry name" value="4HBT"/>
    <property type="match status" value="1"/>
</dbReference>
<dbReference type="Pfam" id="PF13279">
    <property type="entry name" value="4HBT_2"/>
    <property type="match status" value="1"/>
</dbReference>
<dbReference type="PANTHER" id="PTHR31793:SF27">
    <property type="entry name" value="NOVEL THIOESTERASE SUPERFAMILY DOMAIN AND SAPOSIN A-TYPE DOMAIN CONTAINING PROTEIN (0610012H03RIK)"/>
    <property type="match status" value="1"/>
</dbReference>
<dbReference type="InterPro" id="IPR050563">
    <property type="entry name" value="4-hydroxybenzoyl-CoA_TE"/>
</dbReference>
<reference evidence="3 4" key="1">
    <citation type="journal article" date="2011" name="Stand. Genomic Sci.">
        <title>Complete genome sequence of Parvibaculum lavamentivorans type strain (DS-1(T)).</title>
        <authorList>
            <person name="Schleheck D."/>
            <person name="Weiss M."/>
            <person name="Pitluck S."/>
            <person name="Bruce D."/>
            <person name="Land M.L."/>
            <person name="Han S."/>
            <person name="Saunders E."/>
            <person name="Tapia R."/>
            <person name="Detter C."/>
            <person name="Brettin T."/>
            <person name="Han J."/>
            <person name="Woyke T."/>
            <person name="Goodwin L."/>
            <person name="Pennacchio L."/>
            <person name="Nolan M."/>
            <person name="Cook A.M."/>
            <person name="Kjelleberg S."/>
            <person name="Thomas T."/>
        </authorList>
    </citation>
    <scope>NUCLEOTIDE SEQUENCE [LARGE SCALE GENOMIC DNA]</scope>
    <source>
        <strain evidence="4">DS-1 / DSM 13023 / NCIMB 13966</strain>
    </source>
</reference>
<proteinExistence type="inferred from homology"/>
<dbReference type="GO" id="GO:0047617">
    <property type="term" value="F:fatty acyl-CoA hydrolase activity"/>
    <property type="evidence" value="ECO:0007669"/>
    <property type="project" value="TreeGrafter"/>
</dbReference>
<evidence type="ECO:0000256" key="2">
    <source>
        <dbReference type="ARBA" id="ARBA00022801"/>
    </source>
</evidence>
<gene>
    <name evidence="3" type="ordered locus">Plav_1494</name>
</gene>
<dbReference type="HOGENOM" id="CLU_101141_3_0_5"/>
<name>A7HT80_PARL1</name>
<keyword evidence="2" id="KW-0378">Hydrolase</keyword>
<protein>
    <submittedName>
        <fullName evidence="3">Thioesterase superfamily protein</fullName>
    </submittedName>
</protein>
<evidence type="ECO:0000313" key="4">
    <source>
        <dbReference type="Proteomes" id="UP000006377"/>
    </source>
</evidence>
<dbReference type="PANTHER" id="PTHR31793">
    <property type="entry name" value="4-HYDROXYBENZOYL-COA THIOESTERASE FAMILY MEMBER"/>
    <property type="match status" value="1"/>
</dbReference>